<dbReference type="GO" id="GO:0016787">
    <property type="term" value="F:hydrolase activity"/>
    <property type="evidence" value="ECO:0007669"/>
    <property type="project" value="InterPro"/>
</dbReference>
<dbReference type="AlphaFoldDB" id="A0A6J4SHU6"/>
<dbReference type="InterPro" id="IPR000031">
    <property type="entry name" value="PurE_dom"/>
</dbReference>
<dbReference type="SMART" id="SM01001">
    <property type="entry name" value="AIRC"/>
    <property type="match status" value="1"/>
</dbReference>
<dbReference type="PANTHER" id="PTHR43064">
    <property type="entry name" value="PHOSPHORIBOSYLAMINOIMIDAZOLE CARBOXYLASE-RELATED"/>
    <property type="match status" value="1"/>
</dbReference>
<name>A0A6J4SHU6_9ACTN</name>
<evidence type="ECO:0000259" key="1">
    <source>
        <dbReference type="SMART" id="SM01001"/>
    </source>
</evidence>
<dbReference type="PANTHER" id="PTHR43064:SF1">
    <property type="entry name" value="SLL1489 PROTEIN"/>
    <property type="match status" value="1"/>
</dbReference>
<proteinExistence type="predicted"/>
<dbReference type="InterPro" id="IPR039476">
    <property type="entry name" value="P2CMN_synthase_LarB"/>
</dbReference>
<reference evidence="2" key="1">
    <citation type="submission" date="2020-02" db="EMBL/GenBank/DDBJ databases">
        <authorList>
            <person name="Meier V. D."/>
        </authorList>
    </citation>
    <scope>NUCLEOTIDE SEQUENCE</scope>
    <source>
        <strain evidence="2">AVDCRST_MAG45</strain>
    </source>
</reference>
<evidence type="ECO:0000313" key="2">
    <source>
        <dbReference type="EMBL" id="CAA9499806.1"/>
    </source>
</evidence>
<dbReference type="Gene3D" id="3.40.50.1970">
    <property type="match status" value="1"/>
</dbReference>
<dbReference type="Pfam" id="PF00731">
    <property type="entry name" value="AIRC"/>
    <property type="match status" value="1"/>
</dbReference>
<dbReference type="SUPFAM" id="SSF52255">
    <property type="entry name" value="N5-CAIR mutase (phosphoribosylaminoimidazole carboxylase, PurE)"/>
    <property type="match status" value="1"/>
</dbReference>
<sequence>MAEEAPATAAPVSAADLLALLELVERGELGAGAAAERLERPSFRDLGFARIDVARERRQGAPEGILAEGKAPEEIEAIVRAMLVDGVSSVLVTRADDEARAAVVRAAPGEAQLDERARLAWVARSVPPVAGEVAIVSGGTADGPVVREVEVRAALLGAGVSVHRDAGVAGLARLEPALDDLRRADCVVVVAGLDAALASVVGGLVAAPVIGVPTSAGYGTAFGGITPLLAMLSSCAAGLATVGIDDGFGAGTIAARIARAAAGAA</sequence>
<dbReference type="NCBIfam" id="NF033503">
    <property type="entry name" value="LarB"/>
    <property type="match status" value="1"/>
</dbReference>
<accession>A0A6J4SHU6</accession>
<dbReference type="GO" id="GO:0006189">
    <property type="term" value="P:'de novo' IMP biosynthetic process"/>
    <property type="evidence" value="ECO:0007669"/>
    <property type="project" value="InterPro"/>
</dbReference>
<organism evidence="2">
    <name type="scientific">uncultured Solirubrobacterales bacterium</name>
    <dbReference type="NCBI Taxonomy" id="768556"/>
    <lineage>
        <taxon>Bacteria</taxon>
        <taxon>Bacillati</taxon>
        <taxon>Actinomycetota</taxon>
        <taxon>Thermoleophilia</taxon>
        <taxon>Solirubrobacterales</taxon>
        <taxon>environmental samples</taxon>
    </lineage>
</organism>
<protein>
    <submittedName>
        <fullName evidence="2">Circadian phase modifier</fullName>
    </submittedName>
</protein>
<dbReference type="EMBL" id="CADCVU010000102">
    <property type="protein sequence ID" value="CAA9499806.1"/>
    <property type="molecule type" value="Genomic_DNA"/>
</dbReference>
<gene>
    <name evidence="2" type="ORF">AVDCRST_MAG45-1230</name>
</gene>
<feature type="domain" description="PurE" evidence="1">
    <location>
        <begin position="131"/>
        <end position="263"/>
    </location>
</feature>